<evidence type="ECO:0000313" key="2">
    <source>
        <dbReference type="Proteomes" id="UP000648482"/>
    </source>
</evidence>
<keyword evidence="2" id="KW-1185">Reference proteome</keyword>
<comment type="caution">
    <text evidence="1">The sequence shown here is derived from an EMBL/GenBank/DDBJ whole genome shotgun (WGS) entry which is preliminary data.</text>
</comment>
<gene>
    <name evidence="1" type="ORF">PALI_a0245</name>
</gene>
<sequence>MSADALGGDFIERGVRSREEDSYTTSLAFYFNYSMASNR</sequence>
<proteinExistence type="predicted"/>
<dbReference type="EMBL" id="AQGU01000025">
    <property type="protein sequence ID" value="MBE0359051.1"/>
    <property type="molecule type" value="Genomic_DNA"/>
</dbReference>
<accession>A0ABR9DZS0</accession>
<organism evidence="1 2">
    <name type="scientific">Pseudoalteromonas aliena SW19</name>
    <dbReference type="NCBI Taxonomy" id="1314866"/>
    <lineage>
        <taxon>Bacteria</taxon>
        <taxon>Pseudomonadati</taxon>
        <taxon>Pseudomonadota</taxon>
        <taxon>Gammaproteobacteria</taxon>
        <taxon>Alteromonadales</taxon>
        <taxon>Pseudoalteromonadaceae</taxon>
        <taxon>Pseudoalteromonas</taxon>
    </lineage>
</organism>
<reference evidence="1 2" key="1">
    <citation type="submission" date="2015-06" db="EMBL/GenBank/DDBJ databases">
        <title>Genome sequence of Pseudoalteromonas aliena.</title>
        <authorList>
            <person name="Xie B.-B."/>
            <person name="Rong J.-C."/>
            <person name="Qin Q.-L."/>
            <person name="Zhang Y.-Z."/>
        </authorList>
    </citation>
    <scope>NUCLEOTIDE SEQUENCE [LARGE SCALE GENOMIC DNA]</scope>
    <source>
        <strain evidence="1 2">SW19</strain>
    </source>
</reference>
<dbReference type="Proteomes" id="UP000648482">
    <property type="component" value="Unassembled WGS sequence"/>
</dbReference>
<name>A0ABR9DZS0_9GAMM</name>
<protein>
    <submittedName>
        <fullName evidence="1">Uncharacterized protein</fullName>
    </submittedName>
</protein>
<evidence type="ECO:0000313" key="1">
    <source>
        <dbReference type="EMBL" id="MBE0359051.1"/>
    </source>
</evidence>